<keyword evidence="10" id="KW-1185">Reference proteome</keyword>
<dbReference type="CDD" id="cd06225">
    <property type="entry name" value="HAMP"/>
    <property type="match status" value="1"/>
</dbReference>
<dbReference type="Pfam" id="PF00990">
    <property type="entry name" value="GGDEF"/>
    <property type="match status" value="1"/>
</dbReference>
<dbReference type="SUPFAM" id="SSF158472">
    <property type="entry name" value="HAMP domain-like"/>
    <property type="match status" value="1"/>
</dbReference>
<dbReference type="Proteomes" id="UP000781958">
    <property type="component" value="Unassembled WGS sequence"/>
</dbReference>
<feature type="domain" description="HAMP" evidence="7">
    <location>
        <begin position="319"/>
        <end position="372"/>
    </location>
</feature>
<feature type="domain" description="GGDEF" evidence="8">
    <location>
        <begin position="415"/>
        <end position="546"/>
    </location>
</feature>
<dbReference type="Pfam" id="PF02743">
    <property type="entry name" value="dCache_1"/>
    <property type="match status" value="1"/>
</dbReference>
<dbReference type="CDD" id="cd18774">
    <property type="entry name" value="PDC2_HK_sensor"/>
    <property type="match status" value="1"/>
</dbReference>
<dbReference type="NCBIfam" id="TIGR00254">
    <property type="entry name" value="GGDEF"/>
    <property type="match status" value="1"/>
</dbReference>
<accession>A0ABS4SUJ1</accession>
<feature type="transmembrane region" description="Helical" evidence="6">
    <location>
        <begin position="298"/>
        <end position="322"/>
    </location>
</feature>
<dbReference type="Gene3D" id="3.30.70.270">
    <property type="match status" value="1"/>
</dbReference>
<dbReference type="InterPro" id="IPR043128">
    <property type="entry name" value="Rev_trsase/Diguanyl_cyclase"/>
</dbReference>
<dbReference type="RefSeq" id="WP_209770179.1">
    <property type="nucleotide sequence ID" value="NZ_JAGINP010000023.1"/>
</dbReference>
<dbReference type="PROSITE" id="PS50887">
    <property type="entry name" value="GGDEF"/>
    <property type="match status" value="1"/>
</dbReference>
<reference evidence="9 10" key="1">
    <citation type="submission" date="2021-03" db="EMBL/GenBank/DDBJ databases">
        <title>Genomic Encyclopedia of Type Strains, Phase III (KMG-III): the genomes of soil and plant-associated and newly described type strains.</title>
        <authorList>
            <person name="Whitman W."/>
        </authorList>
    </citation>
    <scope>NUCLEOTIDE SEQUENCE [LARGE SCALE GENOMIC DNA]</scope>
    <source>
        <strain evidence="9 10">IMMIB AFH-6</strain>
    </source>
</reference>
<comment type="subcellular location">
    <subcellularLocation>
        <location evidence="1">Cell membrane</location>
        <topology evidence="1">Multi-pass membrane protein</topology>
    </subcellularLocation>
</comment>
<organism evidence="9 10">
    <name type="scientific">Azospirillum rugosum</name>
    <dbReference type="NCBI Taxonomy" id="416170"/>
    <lineage>
        <taxon>Bacteria</taxon>
        <taxon>Pseudomonadati</taxon>
        <taxon>Pseudomonadota</taxon>
        <taxon>Alphaproteobacteria</taxon>
        <taxon>Rhodospirillales</taxon>
        <taxon>Azospirillaceae</taxon>
        <taxon>Azospirillum</taxon>
    </lineage>
</organism>
<evidence type="ECO:0000256" key="5">
    <source>
        <dbReference type="ARBA" id="ARBA00023136"/>
    </source>
</evidence>
<protein>
    <submittedName>
        <fullName evidence="9">Diguanylate cyclase (GGDEF)-like protein</fullName>
    </submittedName>
</protein>
<evidence type="ECO:0000256" key="1">
    <source>
        <dbReference type="ARBA" id="ARBA00004651"/>
    </source>
</evidence>
<evidence type="ECO:0000256" key="6">
    <source>
        <dbReference type="SAM" id="Phobius"/>
    </source>
</evidence>
<dbReference type="InterPro" id="IPR052163">
    <property type="entry name" value="DGC-Regulatory_Protein"/>
</dbReference>
<dbReference type="CDD" id="cd01949">
    <property type="entry name" value="GGDEF"/>
    <property type="match status" value="1"/>
</dbReference>
<keyword evidence="4 6" id="KW-1133">Transmembrane helix</keyword>
<gene>
    <name evidence="9" type="ORF">J2851_005438</name>
</gene>
<evidence type="ECO:0000256" key="2">
    <source>
        <dbReference type="ARBA" id="ARBA00022475"/>
    </source>
</evidence>
<evidence type="ECO:0000256" key="4">
    <source>
        <dbReference type="ARBA" id="ARBA00022989"/>
    </source>
</evidence>
<dbReference type="PANTHER" id="PTHR46663:SF2">
    <property type="entry name" value="GGDEF DOMAIN-CONTAINING PROTEIN"/>
    <property type="match status" value="1"/>
</dbReference>
<dbReference type="SMART" id="SM00267">
    <property type="entry name" value="GGDEF"/>
    <property type="match status" value="1"/>
</dbReference>
<dbReference type="SMART" id="SM00304">
    <property type="entry name" value="HAMP"/>
    <property type="match status" value="1"/>
</dbReference>
<dbReference type="Gene3D" id="3.30.450.20">
    <property type="entry name" value="PAS domain"/>
    <property type="match status" value="1"/>
</dbReference>
<dbReference type="Pfam" id="PF00672">
    <property type="entry name" value="HAMP"/>
    <property type="match status" value="1"/>
</dbReference>
<evidence type="ECO:0000259" key="8">
    <source>
        <dbReference type="PROSITE" id="PS50887"/>
    </source>
</evidence>
<dbReference type="InterPro" id="IPR033479">
    <property type="entry name" value="dCache_1"/>
</dbReference>
<keyword evidence="3 6" id="KW-0812">Transmembrane</keyword>
<evidence type="ECO:0000256" key="3">
    <source>
        <dbReference type="ARBA" id="ARBA00022692"/>
    </source>
</evidence>
<keyword evidence="2" id="KW-1003">Cell membrane</keyword>
<dbReference type="Gene3D" id="6.10.340.10">
    <property type="match status" value="1"/>
</dbReference>
<name>A0ABS4SUJ1_9PROT</name>
<dbReference type="PANTHER" id="PTHR46663">
    <property type="entry name" value="DIGUANYLATE CYCLASE DGCT-RELATED"/>
    <property type="match status" value="1"/>
</dbReference>
<keyword evidence="5 6" id="KW-0472">Membrane</keyword>
<dbReference type="SUPFAM" id="SSF55073">
    <property type="entry name" value="Nucleotide cyclase"/>
    <property type="match status" value="1"/>
</dbReference>
<dbReference type="InterPro" id="IPR000160">
    <property type="entry name" value="GGDEF_dom"/>
</dbReference>
<evidence type="ECO:0000313" key="9">
    <source>
        <dbReference type="EMBL" id="MBP2295627.1"/>
    </source>
</evidence>
<dbReference type="CDD" id="cd18773">
    <property type="entry name" value="PDC1_HK_sensor"/>
    <property type="match status" value="1"/>
</dbReference>
<dbReference type="InterPro" id="IPR003660">
    <property type="entry name" value="HAMP_dom"/>
</dbReference>
<dbReference type="EMBL" id="JAGINP010000023">
    <property type="protein sequence ID" value="MBP2295627.1"/>
    <property type="molecule type" value="Genomic_DNA"/>
</dbReference>
<evidence type="ECO:0000313" key="10">
    <source>
        <dbReference type="Proteomes" id="UP000781958"/>
    </source>
</evidence>
<sequence>MVTGIAQRLSRHGSSIAFRVVAVGMALVIVGAFVRIVFLSSFFKDKVEELSAAHQLSIATYVAHDIDEKFKARLDLLQRSVAALPHGLLSDPAGLTAWLAERQDASALFSKGMAVLPLDGKGVIAEYPPLPGRSGVDNSAKDWFLAARDGRTPAIGRPARSVLSGEPVIIMATPVPGPDGAPAAVLAGVTALMAPGFLNLVQENRIGRTGGFLLVSPRDKLFVAANKPDMVLSSTPPAGVNPLHDRAMAGYRGTGITVNAAGEEELSAIASVPTPGWFIVARLPTTEAFRSVEDVRHLVAAVSAVTLVVMTVLVTLIIRFILRPLSEAARRMHLMADGAIPLAPLPIRRQDEVGELALGFNYLLGKLREQEAALRESEARMAHIAHHDALTGLPNRAMFQELLRQAIARADRNGRPFALLYIDLNGFKPINDTLGHGAGDEVLRQVARRLTGVLRSADTVARIGGDEFAILLMEQEDARIASELVARKCGDAVSAPMEVEGTCVTVGLSVGIALYPEDGLTARDLLTHADQAMYAVKRSTGALARV</sequence>
<comment type="caution">
    <text evidence="9">The sequence shown here is derived from an EMBL/GenBank/DDBJ whole genome shotgun (WGS) entry which is preliminary data.</text>
</comment>
<proteinExistence type="predicted"/>
<dbReference type="InterPro" id="IPR029787">
    <property type="entry name" value="Nucleotide_cyclase"/>
</dbReference>
<dbReference type="PROSITE" id="PS50885">
    <property type="entry name" value="HAMP"/>
    <property type="match status" value="1"/>
</dbReference>
<feature type="transmembrane region" description="Helical" evidence="6">
    <location>
        <begin position="16"/>
        <end position="38"/>
    </location>
</feature>
<evidence type="ECO:0000259" key="7">
    <source>
        <dbReference type="PROSITE" id="PS50885"/>
    </source>
</evidence>